<accession>Q3B3G2</accession>
<reference evidence="2" key="1">
    <citation type="submission" date="2005-08" db="EMBL/GenBank/DDBJ databases">
        <title>Complete sequence of Pelodictyon luteolum DSM 273.</title>
        <authorList>
            <consortium name="US DOE Joint Genome Institute"/>
            <person name="Copeland A."/>
            <person name="Lucas S."/>
            <person name="Lapidus A."/>
            <person name="Barry K."/>
            <person name="Detter J.C."/>
            <person name="Glavina T."/>
            <person name="Hammon N."/>
            <person name="Israni S."/>
            <person name="Pitluck S."/>
            <person name="Bryant D."/>
            <person name="Schmutz J."/>
            <person name="Larimer F."/>
            <person name="Land M."/>
            <person name="Kyrpides N."/>
            <person name="Ivanova N."/>
            <person name="Richardson P."/>
        </authorList>
    </citation>
    <scope>NUCLEOTIDE SEQUENCE [LARGE SCALE GENOMIC DNA]</scope>
    <source>
        <strain evidence="2">DSM 273 / BCRC 81028 / 2530</strain>
    </source>
</reference>
<dbReference type="KEGG" id="plt:Plut_1257"/>
<protein>
    <submittedName>
        <fullName evidence="1">Uncharacterized protein</fullName>
    </submittedName>
</protein>
<organism evidence="1 2">
    <name type="scientific">Chlorobium luteolum (strain DSM 273 / BCRC 81028 / 2530)</name>
    <name type="common">Pelodictyon luteolum</name>
    <dbReference type="NCBI Taxonomy" id="319225"/>
    <lineage>
        <taxon>Bacteria</taxon>
        <taxon>Pseudomonadati</taxon>
        <taxon>Chlorobiota</taxon>
        <taxon>Chlorobiia</taxon>
        <taxon>Chlorobiales</taxon>
        <taxon>Chlorobiaceae</taxon>
        <taxon>Chlorobium/Pelodictyon group</taxon>
        <taxon>Pelodictyon</taxon>
    </lineage>
</organism>
<dbReference type="Proteomes" id="UP000002709">
    <property type="component" value="Chromosome"/>
</dbReference>
<dbReference type="STRING" id="319225.Plut_1257"/>
<keyword evidence="2" id="KW-1185">Reference proteome</keyword>
<dbReference type="EMBL" id="CP000096">
    <property type="protein sequence ID" value="ABB24119.1"/>
    <property type="molecule type" value="Genomic_DNA"/>
</dbReference>
<evidence type="ECO:0000313" key="1">
    <source>
        <dbReference type="EMBL" id="ABB24119.1"/>
    </source>
</evidence>
<dbReference type="RefSeq" id="WP_011357991.1">
    <property type="nucleotide sequence ID" value="NC_007512.1"/>
</dbReference>
<sequence>MKKGIVRKLTDSCTALDAAVTELLLKEQKIAAMSVRERTEFTELLGAITEDLQAILEQLLKLRASIPPSLKMEP</sequence>
<evidence type="ECO:0000313" key="2">
    <source>
        <dbReference type="Proteomes" id="UP000002709"/>
    </source>
</evidence>
<name>Q3B3G2_CHLL3</name>
<dbReference type="AlphaFoldDB" id="Q3B3G2"/>
<dbReference type="HOGENOM" id="CLU_2684546_0_0_10"/>
<gene>
    <name evidence="1" type="ordered locus">Plut_1257</name>
</gene>
<proteinExistence type="predicted"/>
<dbReference type="OrthoDB" id="9923548at2"/>